<evidence type="ECO:0000256" key="2">
    <source>
        <dbReference type="ARBA" id="ARBA00022475"/>
    </source>
</evidence>
<evidence type="ECO:0000256" key="7">
    <source>
        <dbReference type="ARBA" id="ARBA00022989"/>
    </source>
</evidence>
<dbReference type="HAMAP" id="MF_00161">
    <property type="entry name" value="LspA"/>
    <property type="match status" value="1"/>
</dbReference>
<evidence type="ECO:0000256" key="5">
    <source>
        <dbReference type="ARBA" id="ARBA00022750"/>
    </source>
</evidence>
<comment type="similarity">
    <text evidence="1 9 11">Belongs to the peptidase A8 family.</text>
</comment>
<dbReference type="HOGENOM" id="CLU_083252_3_4_9"/>
<feature type="transmembrane region" description="Helical" evidence="9">
    <location>
        <begin position="89"/>
        <end position="107"/>
    </location>
</feature>
<dbReference type="GO" id="GO:0006508">
    <property type="term" value="P:proteolysis"/>
    <property type="evidence" value="ECO:0007669"/>
    <property type="project" value="UniProtKB-KW"/>
</dbReference>
<feature type="active site" evidence="9">
    <location>
        <position position="131"/>
    </location>
</feature>
<sequence>MKTGGFMFTILVTFLTVIADQITKYFVCINMDLGETIPVIKNVVHLTYIINPGAAFGLFPHQDVLFLGIVMILLLAFAWLRNRIPQKPVYFPLSIGLLLGGAVGNALDRCRIGGVVDFFDFRIWPIFNVADIAICIGVACIAFYFWRHD</sequence>
<name>C9LM36_9FIRM</name>
<proteinExistence type="inferred from homology"/>
<dbReference type="NCBIfam" id="TIGR00077">
    <property type="entry name" value="lspA"/>
    <property type="match status" value="1"/>
</dbReference>
<protein>
    <recommendedName>
        <fullName evidence="9">Lipoprotein signal peptidase</fullName>
        <ecNumber evidence="9">3.4.23.36</ecNumber>
    </recommendedName>
    <alternativeName>
        <fullName evidence="9">Prolipoprotein signal peptidase</fullName>
    </alternativeName>
    <alternativeName>
        <fullName evidence="9">Signal peptidase II</fullName>
        <shortName evidence="9">SPase II</shortName>
    </alternativeName>
</protein>
<evidence type="ECO:0000256" key="9">
    <source>
        <dbReference type="HAMAP-Rule" id="MF_00161"/>
    </source>
</evidence>
<dbReference type="UniPathway" id="UPA00665"/>
<keyword evidence="7 9" id="KW-1133">Transmembrane helix</keyword>
<evidence type="ECO:0000256" key="1">
    <source>
        <dbReference type="ARBA" id="ARBA00006139"/>
    </source>
</evidence>
<dbReference type="eggNOG" id="COG0597">
    <property type="taxonomic scope" value="Bacteria"/>
</dbReference>
<dbReference type="PROSITE" id="PS00855">
    <property type="entry name" value="SPASE_II"/>
    <property type="match status" value="1"/>
</dbReference>
<dbReference type="PANTHER" id="PTHR33695:SF1">
    <property type="entry name" value="LIPOPROTEIN SIGNAL PEPTIDASE"/>
    <property type="match status" value="1"/>
</dbReference>
<evidence type="ECO:0000313" key="12">
    <source>
        <dbReference type="EMBL" id="EEW96622.1"/>
    </source>
</evidence>
<accession>C9LM36</accession>
<keyword evidence="8 9" id="KW-0472">Membrane</keyword>
<comment type="function">
    <text evidence="9 10">This protein specifically catalyzes the removal of signal peptides from prolipoproteins.</text>
</comment>
<dbReference type="PRINTS" id="PR00781">
    <property type="entry name" value="LIPOSIGPTASE"/>
</dbReference>
<comment type="caution">
    <text evidence="9">Lacks conserved residue(s) required for the propagation of feature annotation.</text>
</comment>
<dbReference type="EC" id="3.4.23.36" evidence="9"/>
<evidence type="ECO:0000256" key="3">
    <source>
        <dbReference type="ARBA" id="ARBA00022670"/>
    </source>
</evidence>
<dbReference type="InterPro" id="IPR001872">
    <property type="entry name" value="Peptidase_A8"/>
</dbReference>
<evidence type="ECO:0000256" key="6">
    <source>
        <dbReference type="ARBA" id="ARBA00022801"/>
    </source>
</evidence>
<evidence type="ECO:0000256" key="4">
    <source>
        <dbReference type="ARBA" id="ARBA00022692"/>
    </source>
</evidence>
<keyword evidence="5 9" id="KW-0064">Aspartyl protease</keyword>
<feature type="active site" evidence="9">
    <location>
        <position position="117"/>
    </location>
</feature>
<keyword evidence="3 9" id="KW-0645">Protease</keyword>
<keyword evidence="13" id="KW-1185">Reference proteome</keyword>
<keyword evidence="6 9" id="KW-0378">Hydrolase</keyword>
<dbReference type="PANTHER" id="PTHR33695">
    <property type="entry name" value="LIPOPROTEIN SIGNAL PEPTIDASE"/>
    <property type="match status" value="1"/>
</dbReference>
<dbReference type="GO" id="GO:0005886">
    <property type="term" value="C:plasma membrane"/>
    <property type="evidence" value="ECO:0007669"/>
    <property type="project" value="UniProtKB-SubCell"/>
</dbReference>
<dbReference type="AlphaFoldDB" id="C9LM36"/>
<reference evidence="12" key="1">
    <citation type="submission" date="2009-09" db="EMBL/GenBank/DDBJ databases">
        <authorList>
            <person name="Weinstock G."/>
            <person name="Sodergren E."/>
            <person name="Clifton S."/>
            <person name="Fulton L."/>
            <person name="Fulton B."/>
            <person name="Courtney L."/>
            <person name="Fronick C."/>
            <person name="Harrison M."/>
            <person name="Strong C."/>
            <person name="Farmer C."/>
            <person name="Delahaunty K."/>
            <person name="Markovic C."/>
            <person name="Hall O."/>
            <person name="Minx P."/>
            <person name="Tomlinson C."/>
            <person name="Mitreva M."/>
            <person name="Nelson J."/>
            <person name="Hou S."/>
            <person name="Wollam A."/>
            <person name="Pepin K.H."/>
            <person name="Johnson M."/>
            <person name="Bhonagiri V."/>
            <person name="Nash W.E."/>
            <person name="Warren W."/>
            <person name="Chinwalla A."/>
            <person name="Mardis E.R."/>
            <person name="Wilson R.K."/>
        </authorList>
    </citation>
    <scope>NUCLEOTIDE SEQUENCE [LARGE SCALE GENOMIC DNA]</scope>
    <source>
        <strain evidence="12">DSM 15470</strain>
    </source>
</reference>
<keyword evidence="4 9" id="KW-0812">Transmembrane</keyword>
<evidence type="ECO:0000256" key="8">
    <source>
        <dbReference type="ARBA" id="ARBA00023136"/>
    </source>
</evidence>
<comment type="caution">
    <text evidence="12">The sequence shown here is derived from an EMBL/GenBank/DDBJ whole genome shotgun (WGS) entry which is preliminary data.</text>
</comment>
<evidence type="ECO:0000313" key="13">
    <source>
        <dbReference type="Proteomes" id="UP000004736"/>
    </source>
</evidence>
<dbReference type="GO" id="GO:0004190">
    <property type="term" value="F:aspartic-type endopeptidase activity"/>
    <property type="evidence" value="ECO:0007669"/>
    <property type="project" value="UniProtKB-UniRule"/>
</dbReference>
<comment type="subcellular location">
    <subcellularLocation>
        <location evidence="9">Cell membrane</location>
        <topology evidence="9">Multi-pass membrane protein</topology>
    </subcellularLocation>
</comment>
<comment type="catalytic activity">
    <reaction evidence="9 10">
        <text>Release of signal peptides from bacterial membrane prolipoproteins. Hydrolyzes -Xaa-Yaa-Zaa-|-(S,diacylglyceryl)Cys-, in which Xaa is hydrophobic (preferably Leu), and Yaa (Ala or Ser) and Zaa (Gly or Ala) have small, neutral side chains.</text>
        <dbReference type="EC" id="3.4.23.36"/>
    </reaction>
</comment>
<dbReference type="STRING" id="592028.GCWU000321_00572"/>
<dbReference type="EMBL" id="ACIM02000001">
    <property type="protein sequence ID" value="EEW96622.1"/>
    <property type="molecule type" value="Genomic_DNA"/>
</dbReference>
<dbReference type="Proteomes" id="UP000004736">
    <property type="component" value="Unassembled WGS sequence"/>
</dbReference>
<organism evidence="12 13">
    <name type="scientific">Dialister invisus DSM 15470</name>
    <dbReference type="NCBI Taxonomy" id="592028"/>
    <lineage>
        <taxon>Bacteria</taxon>
        <taxon>Bacillati</taxon>
        <taxon>Bacillota</taxon>
        <taxon>Negativicutes</taxon>
        <taxon>Veillonellales</taxon>
        <taxon>Veillonellaceae</taxon>
        <taxon>Dialister</taxon>
    </lineage>
</organism>
<feature type="transmembrane region" description="Helical" evidence="9">
    <location>
        <begin position="64"/>
        <end position="82"/>
    </location>
</feature>
<comment type="pathway">
    <text evidence="9">Protein modification; lipoprotein biosynthesis (signal peptide cleavage).</text>
</comment>
<feature type="transmembrane region" description="Helical" evidence="9">
    <location>
        <begin position="127"/>
        <end position="146"/>
    </location>
</feature>
<dbReference type="Pfam" id="PF01252">
    <property type="entry name" value="Peptidase_A8"/>
    <property type="match status" value="1"/>
</dbReference>
<keyword evidence="2 9" id="KW-1003">Cell membrane</keyword>
<evidence type="ECO:0000256" key="10">
    <source>
        <dbReference type="RuleBase" id="RU000594"/>
    </source>
</evidence>
<evidence type="ECO:0000256" key="11">
    <source>
        <dbReference type="RuleBase" id="RU004181"/>
    </source>
</evidence>
<gene>
    <name evidence="9 12" type="primary">lspA</name>
    <name evidence="12" type="ORF">GCWU000321_00572</name>
</gene>